<dbReference type="PANTHER" id="PTHR33022:SF13">
    <property type="entry name" value="UBIQUITIN-LIKE PROTEASE FAMILY PROFILE DOMAIN-CONTAINING PROTEIN"/>
    <property type="match status" value="1"/>
</dbReference>
<dbReference type="EMBL" id="MLFT02000007">
    <property type="protein sequence ID" value="PHT43139.1"/>
    <property type="molecule type" value="Genomic_DNA"/>
</dbReference>
<dbReference type="OrthoDB" id="1297091at2759"/>
<organism evidence="1 2">
    <name type="scientific">Capsicum baccatum</name>
    <name type="common">Peruvian pepper</name>
    <dbReference type="NCBI Taxonomy" id="33114"/>
    <lineage>
        <taxon>Eukaryota</taxon>
        <taxon>Viridiplantae</taxon>
        <taxon>Streptophyta</taxon>
        <taxon>Embryophyta</taxon>
        <taxon>Tracheophyta</taxon>
        <taxon>Spermatophyta</taxon>
        <taxon>Magnoliopsida</taxon>
        <taxon>eudicotyledons</taxon>
        <taxon>Gunneridae</taxon>
        <taxon>Pentapetalae</taxon>
        <taxon>asterids</taxon>
        <taxon>lamiids</taxon>
        <taxon>Solanales</taxon>
        <taxon>Solanaceae</taxon>
        <taxon>Solanoideae</taxon>
        <taxon>Capsiceae</taxon>
        <taxon>Capsicum</taxon>
    </lineage>
</organism>
<keyword evidence="2" id="KW-1185">Reference proteome</keyword>
<accession>A0A2G2WD91</accession>
<sequence length="137" mass="16248">MGTHPLDRTEIPRSNPYVLELHWAYLNAYREKMSQRTRLVNQHPFEVEYVLNITQQECDNLYCRVFVVGYGGYLNKEMDMLSVGFEAEYHRMRYASLLQNYGLQKVKKCYVSDNDDPPRPRTKILPLPDESEIVRIE</sequence>
<reference evidence="2" key="2">
    <citation type="journal article" date="2017" name="J. Anim. Genet.">
        <title>Multiple reference genome sequences of hot pepper reveal the massive evolution of plant disease resistance genes by retroduplication.</title>
        <authorList>
            <person name="Kim S."/>
            <person name="Park J."/>
            <person name="Yeom S.-I."/>
            <person name="Kim Y.-M."/>
            <person name="Seo E."/>
            <person name="Kim K.-T."/>
            <person name="Kim M.-S."/>
            <person name="Lee J.M."/>
            <person name="Cheong K."/>
            <person name="Shin H.-S."/>
            <person name="Kim S.-B."/>
            <person name="Han K."/>
            <person name="Lee J."/>
            <person name="Park M."/>
            <person name="Lee H.-A."/>
            <person name="Lee H.-Y."/>
            <person name="Lee Y."/>
            <person name="Oh S."/>
            <person name="Lee J.H."/>
            <person name="Choi E."/>
            <person name="Choi E."/>
            <person name="Lee S.E."/>
            <person name="Jeon J."/>
            <person name="Kim H."/>
            <person name="Choi G."/>
            <person name="Song H."/>
            <person name="Lee J."/>
            <person name="Lee S.-C."/>
            <person name="Kwon J.-K."/>
            <person name="Lee H.-Y."/>
            <person name="Koo N."/>
            <person name="Hong Y."/>
            <person name="Kim R.W."/>
            <person name="Kang W.-H."/>
            <person name="Huh J.H."/>
            <person name="Kang B.-C."/>
            <person name="Yang T.-J."/>
            <person name="Lee Y.-H."/>
            <person name="Bennetzen J.L."/>
            <person name="Choi D."/>
        </authorList>
    </citation>
    <scope>NUCLEOTIDE SEQUENCE [LARGE SCALE GENOMIC DNA]</scope>
    <source>
        <strain evidence="2">cv. PBC81</strain>
    </source>
</reference>
<proteinExistence type="predicted"/>
<dbReference type="AlphaFoldDB" id="A0A2G2WD91"/>
<evidence type="ECO:0000313" key="2">
    <source>
        <dbReference type="Proteomes" id="UP000224567"/>
    </source>
</evidence>
<protein>
    <submittedName>
        <fullName evidence="1">Uncharacterized protein</fullName>
    </submittedName>
</protein>
<dbReference type="Proteomes" id="UP000224567">
    <property type="component" value="Unassembled WGS sequence"/>
</dbReference>
<reference evidence="1 2" key="1">
    <citation type="journal article" date="2017" name="Genome Biol.">
        <title>New reference genome sequences of hot pepper reveal the massive evolution of plant disease-resistance genes by retroduplication.</title>
        <authorList>
            <person name="Kim S."/>
            <person name="Park J."/>
            <person name="Yeom S.I."/>
            <person name="Kim Y.M."/>
            <person name="Seo E."/>
            <person name="Kim K.T."/>
            <person name="Kim M.S."/>
            <person name="Lee J.M."/>
            <person name="Cheong K."/>
            <person name="Shin H.S."/>
            <person name="Kim S.B."/>
            <person name="Han K."/>
            <person name="Lee J."/>
            <person name="Park M."/>
            <person name="Lee H.A."/>
            <person name="Lee H.Y."/>
            <person name="Lee Y."/>
            <person name="Oh S."/>
            <person name="Lee J.H."/>
            <person name="Choi E."/>
            <person name="Choi E."/>
            <person name="Lee S.E."/>
            <person name="Jeon J."/>
            <person name="Kim H."/>
            <person name="Choi G."/>
            <person name="Song H."/>
            <person name="Lee J."/>
            <person name="Lee S.C."/>
            <person name="Kwon J.K."/>
            <person name="Lee H.Y."/>
            <person name="Koo N."/>
            <person name="Hong Y."/>
            <person name="Kim R.W."/>
            <person name="Kang W.H."/>
            <person name="Huh J.H."/>
            <person name="Kang B.C."/>
            <person name="Yang T.J."/>
            <person name="Lee Y.H."/>
            <person name="Bennetzen J.L."/>
            <person name="Choi D."/>
        </authorList>
    </citation>
    <scope>NUCLEOTIDE SEQUENCE [LARGE SCALE GENOMIC DNA]</scope>
    <source>
        <strain evidence="2">cv. PBC81</strain>
    </source>
</reference>
<name>A0A2G2WD91_CAPBA</name>
<evidence type="ECO:0000313" key="1">
    <source>
        <dbReference type="EMBL" id="PHT43139.1"/>
    </source>
</evidence>
<comment type="caution">
    <text evidence="1">The sequence shown here is derived from an EMBL/GenBank/DDBJ whole genome shotgun (WGS) entry which is preliminary data.</text>
</comment>
<gene>
    <name evidence="1" type="ORF">CQW23_17164</name>
</gene>
<dbReference type="PANTHER" id="PTHR33022">
    <property type="entry name" value="DUF1985 DOMAIN-CONTAINING PROTEIN"/>
    <property type="match status" value="1"/>
</dbReference>